<proteinExistence type="predicted"/>
<dbReference type="Pfam" id="PF00884">
    <property type="entry name" value="Sulfatase"/>
    <property type="match status" value="1"/>
</dbReference>
<comment type="caution">
    <text evidence="3">The sequence shown here is derived from an EMBL/GenBank/DDBJ whole genome shotgun (WGS) entry which is preliminary data.</text>
</comment>
<dbReference type="EMBL" id="JAEHFY010000021">
    <property type="protein sequence ID" value="MBK0384052.1"/>
    <property type="molecule type" value="Genomic_DNA"/>
</dbReference>
<dbReference type="SUPFAM" id="SSF53649">
    <property type="entry name" value="Alkaline phosphatase-like"/>
    <property type="match status" value="1"/>
</dbReference>
<dbReference type="InterPro" id="IPR000917">
    <property type="entry name" value="Sulfatase_N"/>
</dbReference>
<dbReference type="CDD" id="cd16027">
    <property type="entry name" value="SGSH"/>
    <property type="match status" value="1"/>
</dbReference>
<feature type="domain" description="Sulfatase N-terminal" evidence="2">
    <location>
        <begin position="25"/>
        <end position="323"/>
    </location>
</feature>
<evidence type="ECO:0000256" key="1">
    <source>
        <dbReference type="SAM" id="SignalP"/>
    </source>
</evidence>
<protein>
    <submittedName>
        <fullName evidence="3">Sulfatase</fullName>
    </submittedName>
</protein>
<sequence>MTFKKSAFILFFTIAQGFSAFSQQPNILFAISDDQSFAHTSYAGCTFVNTPAFDRLAKEGCYFPNAYVASPGCAPSRGAIITGRYPWQNEQAGQHASSWPKKYIPFVDLLQKAGYDIGRTGKGVDPFQYARNEKDSLWRMGNAAGPSDYEVKFDNKNVLPAKGISNTNYSAAFQDFIKNRKNKNKPFFFWYGSHEPHRGYEKGSWKRNSKKLSDVIVPSFLPDNEVIRGDLLDYAVEIEWFDHQLDEMIAYLKKIGEYDNTIIIVTSDNGMPFPRTKANCYEYGIHVPLAIKFAKNSPFNGKKYTENVSLTQIAPTVLELFGVSNKGMLPLTGKSLIPQLKGKAPAQTVFSSRERHSSSRYLNWGYPQRAVVDKGFLLIWNMKPNRWPAGAPQSYDAKDSTRLLNMYSLDKNGKYTEGEIFADVDASPSKTYLIENHAVPQIIPYFNMAFDFRPEFELYNIKTDPDCIHNLYNQTAYTTVAKNLYQKLLNELRKTKDPRVGTKNPEIFDSYLRYMDMRYFPKPDKN</sequence>
<keyword evidence="4" id="KW-1185">Reference proteome</keyword>
<dbReference type="RefSeq" id="WP_200587403.1">
    <property type="nucleotide sequence ID" value="NZ_JAEHFY010000021.1"/>
</dbReference>
<reference evidence="3 4" key="1">
    <citation type="submission" date="2020-12" db="EMBL/GenBank/DDBJ databases">
        <title>Bacterial novel species Pedobacter sp. SD-b isolated from soil.</title>
        <authorList>
            <person name="Jung H.-Y."/>
        </authorList>
    </citation>
    <scope>NUCLEOTIDE SEQUENCE [LARGE SCALE GENOMIC DNA]</scope>
    <source>
        <strain evidence="3 4">SD-b</strain>
    </source>
</reference>
<dbReference type="PANTHER" id="PTHR43751">
    <property type="entry name" value="SULFATASE"/>
    <property type="match status" value="1"/>
</dbReference>
<name>A0ABS1BMD3_9SPHI</name>
<dbReference type="Gene3D" id="3.40.720.10">
    <property type="entry name" value="Alkaline Phosphatase, subunit A"/>
    <property type="match status" value="1"/>
</dbReference>
<dbReference type="InterPro" id="IPR017850">
    <property type="entry name" value="Alkaline_phosphatase_core_sf"/>
</dbReference>
<feature type="signal peptide" evidence="1">
    <location>
        <begin position="1"/>
        <end position="22"/>
    </location>
</feature>
<accession>A0ABS1BMD3</accession>
<evidence type="ECO:0000313" key="3">
    <source>
        <dbReference type="EMBL" id="MBK0384052.1"/>
    </source>
</evidence>
<gene>
    <name evidence="3" type="ORF">I5M32_13870</name>
</gene>
<organism evidence="3 4">
    <name type="scientific">Pedobacter segetis</name>
    <dbReference type="NCBI Taxonomy" id="2793069"/>
    <lineage>
        <taxon>Bacteria</taxon>
        <taxon>Pseudomonadati</taxon>
        <taxon>Bacteroidota</taxon>
        <taxon>Sphingobacteriia</taxon>
        <taxon>Sphingobacteriales</taxon>
        <taxon>Sphingobacteriaceae</taxon>
        <taxon>Pedobacter</taxon>
    </lineage>
</organism>
<dbReference type="Proteomes" id="UP000660024">
    <property type="component" value="Unassembled WGS sequence"/>
</dbReference>
<evidence type="ECO:0000259" key="2">
    <source>
        <dbReference type="Pfam" id="PF00884"/>
    </source>
</evidence>
<dbReference type="InterPro" id="IPR052701">
    <property type="entry name" value="GAG_Ulvan_Degrading_Sulfatases"/>
</dbReference>
<keyword evidence="1" id="KW-0732">Signal</keyword>
<dbReference type="PANTHER" id="PTHR43751:SF1">
    <property type="entry name" value="SULFATASE ATSG-RELATED"/>
    <property type="match status" value="1"/>
</dbReference>
<feature type="chain" id="PRO_5045326312" evidence="1">
    <location>
        <begin position="23"/>
        <end position="526"/>
    </location>
</feature>
<evidence type="ECO:0000313" key="4">
    <source>
        <dbReference type="Proteomes" id="UP000660024"/>
    </source>
</evidence>